<organism evidence="1 2">
    <name type="scientific">Botrimarina mediterranea</name>
    <dbReference type="NCBI Taxonomy" id="2528022"/>
    <lineage>
        <taxon>Bacteria</taxon>
        <taxon>Pseudomonadati</taxon>
        <taxon>Planctomycetota</taxon>
        <taxon>Planctomycetia</taxon>
        <taxon>Pirellulales</taxon>
        <taxon>Lacipirellulaceae</taxon>
        <taxon>Botrimarina</taxon>
    </lineage>
</organism>
<dbReference type="EMBL" id="CP036349">
    <property type="protein sequence ID" value="QDV73227.1"/>
    <property type="molecule type" value="Genomic_DNA"/>
</dbReference>
<accession>A0A518K623</accession>
<dbReference type="Proteomes" id="UP000316426">
    <property type="component" value="Chromosome"/>
</dbReference>
<reference evidence="1 2" key="1">
    <citation type="submission" date="2019-02" db="EMBL/GenBank/DDBJ databases">
        <title>Deep-cultivation of Planctomycetes and their phenomic and genomic characterization uncovers novel biology.</title>
        <authorList>
            <person name="Wiegand S."/>
            <person name="Jogler M."/>
            <person name="Boedeker C."/>
            <person name="Pinto D."/>
            <person name="Vollmers J."/>
            <person name="Rivas-Marin E."/>
            <person name="Kohn T."/>
            <person name="Peeters S.H."/>
            <person name="Heuer A."/>
            <person name="Rast P."/>
            <person name="Oberbeckmann S."/>
            <person name="Bunk B."/>
            <person name="Jeske O."/>
            <person name="Meyerdierks A."/>
            <person name="Storesund J.E."/>
            <person name="Kallscheuer N."/>
            <person name="Luecker S."/>
            <person name="Lage O.M."/>
            <person name="Pohl T."/>
            <person name="Merkel B.J."/>
            <person name="Hornburger P."/>
            <person name="Mueller R.-W."/>
            <person name="Bruemmer F."/>
            <person name="Labrenz M."/>
            <person name="Spormann A.M."/>
            <person name="Op den Camp H."/>
            <person name="Overmann J."/>
            <person name="Amann R."/>
            <person name="Jetten M.S.M."/>
            <person name="Mascher T."/>
            <person name="Medema M.H."/>
            <person name="Devos D.P."/>
            <person name="Kaster A.-K."/>
            <person name="Ovreas L."/>
            <person name="Rohde M."/>
            <person name="Galperin M.Y."/>
            <person name="Jogler C."/>
        </authorList>
    </citation>
    <scope>NUCLEOTIDE SEQUENCE [LARGE SCALE GENOMIC DNA]</scope>
    <source>
        <strain evidence="1 2">Spa11</strain>
    </source>
</reference>
<keyword evidence="2" id="KW-1185">Reference proteome</keyword>
<dbReference type="KEGG" id="bmei:Spa11_14230"/>
<evidence type="ECO:0000313" key="1">
    <source>
        <dbReference type="EMBL" id="QDV73227.1"/>
    </source>
</evidence>
<dbReference type="AlphaFoldDB" id="A0A518K623"/>
<proteinExistence type="predicted"/>
<evidence type="ECO:0000313" key="2">
    <source>
        <dbReference type="Proteomes" id="UP000316426"/>
    </source>
</evidence>
<dbReference type="RefSeq" id="WP_145109840.1">
    <property type="nucleotide sequence ID" value="NZ_CP036349.1"/>
</dbReference>
<sequence length="250" mass="28838">MSLLEPGSGHSVQTTHDGEVVADTEWGLEPSDRAKLNLYSKRVCQDSSKVVIHYLKIGRWLYEARELLNRGRDGRYGRWIKEETPLEYKTATRIRKSWERLWPIIEEHHGGKIEQWWSNVSQTAFYAFGDPKRVSDELLERLLTLAASGERVMPRTVYLFTNQDVRLDEVKSSRHHESLPVQVVRHYLRAGGYKCFVRSDDPSYGIAIAFVREDEAPKYPESPDYDCDFNALGNLNPPENLKAIMALKAK</sequence>
<protein>
    <submittedName>
        <fullName evidence="1">Uncharacterized protein</fullName>
    </submittedName>
</protein>
<name>A0A518K623_9BACT</name>
<gene>
    <name evidence="1" type="ORF">Spa11_14230</name>
</gene>